<reference evidence="2 3" key="1">
    <citation type="submission" date="2019-08" db="EMBL/GenBank/DDBJ databases">
        <authorList>
            <person name="Lei W."/>
        </authorList>
    </citation>
    <scope>NUCLEOTIDE SEQUENCE [LARGE SCALE GENOMIC DNA]</scope>
    <source>
        <strain evidence="2 3">CCUG 66496</strain>
    </source>
</reference>
<comment type="caution">
    <text evidence="2">The sequence shown here is derived from an EMBL/GenBank/DDBJ whole genome shotgun (WGS) entry which is preliminary data.</text>
</comment>
<keyword evidence="3" id="KW-1185">Reference proteome</keyword>
<organism evidence="2 3">
    <name type="scientific">Streptococcus cuniculipharyngis</name>
    <dbReference type="NCBI Taxonomy" id="1562651"/>
    <lineage>
        <taxon>Bacteria</taxon>
        <taxon>Bacillati</taxon>
        <taxon>Bacillota</taxon>
        <taxon>Bacilli</taxon>
        <taxon>Lactobacillales</taxon>
        <taxon>Streptococcaceae</taxon>
        <taxon>Streptococcus</taxon>
    </lineage>
</organism>
<keyword evidence="1" id="KW-0812">Transmembrane</keyword>
<dbReference type="EMBL" id="VOHL01000004">
    <property type="protein sequence ID" value="TWS97370.1"/>
    <property type="molecule type" value="Genomic_DNA"/>
</dbReference>
<dbReference type="AlphaFoldDB" id="A0A5C5SCE2"/>
<dbReference type="OrthoDB" id="2243810at2"/>
<keyword evidence="1" id="KW-1133">Transmembrane helix</keyword>
<keyword evidence="1" id="KW-0472">Membrane</keyword>
<evidence type="ECO:0000256" key="1">
    <source>
        <dbReference type="SAM" id="Phobius"/>
    </source>
</evidence>
<name>A0A5C5SCE2_9STRE</name>
<dbReference type="InterPro" id="IPR016785">
    <property type="entry name" value="ComGD"/>
</dbReference>
<gene>
    <name evidence="2" type="ORF">FRX57_05445</name>
</gene>
<evidence type="ECO:0000313" key="3">
    <source>
        <dbReference type="Proteomes" id="UP000317430"/>
    </source>
</evidence>
<evidence type="ECO:0000313" key="2">
    <source>
        <dbReference type="EMBL" id="TWS97370.1"/>
    </source>
</evidence>
<sequence>MNIIVKIVKKVVKYQIRAFSLLESLWVLLIVSFLIISFSGSVRTTFDRVEEGIFFLSFEQLYRQTQRLSISRQEEMVLSITEHKISNQEETLPIPAGIRPEKDYLIRISRSGGNSSLSRVVFKTAQKSVRYQLYIGSGKYKKSEIGGLYSP</sequence>
<proteinExistence type="predicted"/>
<feature type="transmembrane region" description="Helical" evidence="1">
    <location>
        <begin position="21"/>
        <end position="40"/>
    </location>
</feature>
<dbReference type="NCBIfam" id="NF040982">
    <property type="entry name" value="ComGD"/>
    <property type="match status" value="1"/>
</dbReference>
<accession>A0A5C5SCE2</accession>
<dbReference type="Proteomes" id="UP000317430">
    <property type="component" value="Unassembled WGS sequence"/>
</dbReference>
<protein>
    <submittedName>
        <fullName evidence="2">Type II secretion system protein</fullName>
    </submittedName>
</protein>